<name>A0AAW4ZQM8_PHOPO</name>
<evidence type="ECO:0000313" key="2">
    <source>
        <dbReference type="Proteomes" id="UP000813876"/>
    </source>
</evidence>
<dbReference type="InterPro" id="IPR024530">
    <property type="entry name" value="QSregVF_b"/>
</dbReference>
<dbReference type="Proteomes" id="UP000813876">
    <property type="component" value="Unassembled WGS sequence"/>
</dbReference>
<reference evidence="1" key="1">
    <citation type="submission" date="2019-11" db="EMBL/GenBank/DDBJ databases">
        <title>Comparative genomics of photobacteria reveal adaptation to distinct habitats.</title>
        <authorList>
            <person name="Fuertes-Perez S."/>
            <person name="Hilgarth M."/>
            <person name="Vogel R.F."/>
        </authorList>
    </citation>
    <scope>NUCLEOTIDE SEQUENCE</scope>
    <source>
        <strain evidence="1">TMW2.2145</strain>
    </source>
</reference>
<proteinExistence type="predicted"/>
<dbReference type="Pfam" id="PF12843">
    <property type="entry name" value="QSregVF_b"/>
    <property type="match status" value="1"/>
</dbReference>
<evidence type="ECO:0000313" key="1">
    <source>
        <dbReference type="EMBL" id="MCF2302221.1"/>
    </source>
</evidence>
<sequence length="46" mass="5534">MFQKQHLIQLANMKMPFGKYAGRVLIDLPDEYLLWFPKIVKITLRK</sequence>
<dbReference type="EMBL" id="WMCP01000011">
    <property type="protein sequence ID" value="MCF2302221.1"/>
    <property type="molecule type" value="Genomic_DNA"/>
</dbReference>
<organism evidence="1 2">
    <name type="scientific">Photobacterium phosphoreum</name>
    <dbReference type="NCBI Taxonomy" id="659"/>
    <lineage>
        <taxon>Bacteria</taxon>
        <taxon>Pseudomonadati</taxon>
        <taxon>Pseudomonadota</taxon>
        <taxon>Gammaproteobacteria</taxon>
        <taxon>Vibrionales</taxon>
        <taxon>Vibrionaceae</taxon>
        <taxon>Photobacterium</taxon>
    </lineage>
</organism>
<gene>
    <name evidence="1" type="ORF">GLP33_10810</name>
</gene>
<accession>A0AAW4ZQM8</accession>
<comment type="caution">
    <text evidence="1">The sequence shown here is derived from an EMBL/GenBank/DDBJ whole genome shotgun (WGS) entry which is preliminary data.</text>
</comment>
<dbReference type="AlphaFoldDB" id="A0AAW4ZQM8"/>
<protein>
    <submittedName>
        <fullName evidence="1">Uncharacterized protein</fullName>
    </submittedName>
</protein>